<dbReference type="GO" id="GO:0009166">
    <property type="term" value="P:nucleotide catabolic process"/>
    <property type="evidence" value="ECO:0007669"/>
    <property type="project" value="InterPro"/>
</dbReference>
<comment type="similarity">
    <text evidence="2">Belongs to the 5'-nucleotidase family.</text>
</comment>
<dbReference type="GO" id="GO:0030288">
    <property type="term" value="C:outer membrane-bounded periplasmic space"/>
    <property type="evidence" value="ECO:0007669"/>
    <property type="project" value="TreeGrafter"/>
</dbReference>
<feature type="domain" description="Calcineurin-like phosphoesterase" evidence="3">
    <location>
        <begin position="41"/>
        <end position="294"/>
    </location>
</feature>
<dbReference type="Gene3D" id="3.90.780.10">
    <property type="entry name" value="5'-Nucleotidase, C-terminal domain"/>
    <property type="match status" value="1"/>
</dbReference>
<evidence type="ECO:0000259" key="3">
    <source>
        <dbReference type="Pfam" id="PF00149"/>
    </source>
</evidence>
<feature type="chain" id="PRO_5018381149" evidence="2">
    <location>
        <begin position="21"/>
        <end position="569"/>
    </location>
</feature>
<dbReference type="InterPro" id="IPR029052">
    <property type="entry name" value="Metallo-depent_PP-like"/>
</dbReference>
<dbReference type="PANTHER" id="PTHR11575">
    <property type="entry name" value="5'-NUCLEOTIDASE-RELATED"/>
    <property type="match status" value="1"/>
</dbReference>
<protein>
    <submittedName>
        <fullName evidence="5">Bifunctional metallophosphatase/5'-nucleotidase</fullName>
    </submittedName>
</protein>
<dbReference type="Proteomes" id="UP000275663">
    <property type="component" value="Chromosome"/>
</dbReference>
<dbReference type="Pfam" id="PF00149">
    <property type="entry name" value="Metallophos"/>
    <property type="match status" value="1"/>
</dbReference>
<dbReference type="InterPro" id="IPR008334">
    <property type="entry name" value="5'-Nucleotdase_C"/>
</dbReference>
<dbReference type="GO" id="GO:0008768">
    <property type="term" value="F:UDP-sugar diphosphatase activity"/>
    <property type="evidence" value="ECO:0007669"/>
    <property type="project" value="TreeGrafter"/>
</dbReference>
<evidence type="ECO:0000313" key="5">
    <source>
        <dbReference type="EMBL" id="AZP11743.1"/>
    </source>
</evidence>
<dbReference type="EMBL" id="CP034464">
    <property type="protein sequence ID" value="AZP11743.1"/>
    <property type="molecule type" value="Genomic_DNA"/>
</dbReference>
<dbReference type="Pfam" id="PF02872">
    <property type="entry name" value="5_nucleotid_C"/>
    <property type="match status" value="1"/>
</dbReference>
<feature type="signal peptide" evidence="2">
    <location>
        <begin position="1"/>
        <end position="20"/>
    </location>
</feature>
<dbReference type="PROSITE" id="PS51257">
    <property type="entry name" value="PROKAR_LIPOPROTEIN"/>
    <property type="match status" value="1"/>
</dbReference>
<sequence length="569" mass="60338">MFKIKLLSTICALSLLAACATPESARQAAKTGSAEITIFSFNDFHGNLQAEQPVPYMAPSAPVHDGHGHVGAPTAAGGYAYFASMLKQRRAAVGASILVGAGDLMGASPIASAMLRDEPVIAALNQLGLSVTALGNHEFDAGGAALQAKLAGICPTDGCAFPGFSGAKYDYIAANVSKKSDGSAWVKPYVIRQVGEFKVAFIGAVTSDTPNLVAGDGVKDLHFEEEANAINRYVPEIQRQGVAAIVLLIHEGASYQGAANDPSYACEGLQGPIIAISKKLDKAISLVVSGHTHQGYTCKIDGRLLVQARSYGAYLTETTLTIDRSSQQVIKAVASNHLIEQSKLSVDPEAQQLLAEVASLTAKVRTRPVTRLSVSLTRASEAGKFDSSLGNVIADAQLTFAKSIGKADFALMNAGGIRSDLVLGKQGQPTEINYGDIYAVQPFGNTLISMQLTGEKILALLQQQWQGGSKANPKKLFVSDGFSYRWKAGAEPANMLQDVRLHGLALDPLKQYTVVVNSFLADGGDGFTVFKQGTERKVLGRDLEAFEQYMRAQGADLTGLKTDRVQRLD</sequence>
<dbReference type="InterPro" id="IPR036907">
    <property type="entry name" value="5'-Nucleotdase_C_sf"/>
</dbReference>
<keyword evidence="6" id="KW-1185">Reference proteome</keyword>
<dbReference type="OrthoDB" id="9803927at2"/>
<dbReference type="PRINTS" id="PR01607">
    <property type="entry name" value="APYRASEFAMLY"/>
</dbReference>
<evidence type="ECO:0000256" key="2">
    <source>
        <dbReference type="RuleBase" id="RU362119"/>
    </source>
</evidence>
<name>A0A3Q9BPS4_9BURK</name>
<dbReference type="SUPFAM" id="SSF56300">
    <property type="entry name" value="Metallo-dependent phosphatases"/>
    <property type="match status" value="1"/>
</dbReference>
<dbReference type="SUPFAM" id="SSF55816">
    <property type="entry name" value="5'-nucleotidase (syn. UDP-sugar hydrolase), C-terminal domain"/>
    <property type="match status" value="1"/>
</dbReference>
<feature type="domain" description="5'-Nucleotidase C-terminal" evidence="4">
    <location>
        <begin position="383"/>
        <end position="532"/>
    </location>
</feature>
<dbReference type="GO" id="GO:0000166">
    <property type="term" value="F:nucleotide binding"/>
    <property type="evidence" value="ECO:0007669"/>
    <property type="project" value="UniProtKB-KW"/>
</dbReference>
<evidence type="ECO:0000259" key="4">
    <source>
        <dbReference type="Pfam" id="PF02872"/>
    </source>
</evidence>
<dbReference type="AlphaFoldDB" id="A0A3Q9BPS4"/>
<dbReference type="InterPro" id="IPR006179">
    <property type="entry name" value="5_nucleotidase/apyrase"/>
</dbReference>
<keyword evidence="1 2" id="KW-0732">Signal</keyword>
<dbReference type="Gene3D" id="3.60.21.10">
    <property type="match status" value="1"/>
</dbReference>
<dbReference type="PANTHER" id="PTHR11575:SF24">
    <property type="entry name" value="5'-NUCLEOTIDASE"/>
    <property type="match status" value="1"/>
</dbReference>
<proteinExistence type="inferred from homology"/>
<evidence type="ECO:0000313" key="6">
    <source>
        <dbReference type="Proteomes" id="UP000275663"/>
    </source>
</evidence>
<organism evidence="5 6">
    <name type="scientific">Undibacterium parvum</name>
    <dbReference type="NCBI Taxonomy" id="401471"/>
    <lineage>
        <taxon>Bacteria</taxon>
        <taxon>Pseudomonadati</taxon>
        <taxon>Pseudomonadota</taxon>
        <taxon>Betaproteobacteria</taxon>
        <taxon>Burkholderiales</taxon>
        <taxon>Oxalobacteraceae</taxon>
        <taxon>Undibacterium</taxon>
    </lineage>
</organism>
<dbReference type="RefSeq" id="WP_126127128.1">
    <property type="nucleotide sequence ID" value="NZ_CP034464.1"/>
</dbReference>
<dbReference type="GO" id="GO:0008253">
    <property type="term" value="F:5'-nucleotidase activity"/>
    <property type="evidence" value="ECO:0007669"/>
    <property type="project" value="TreeGrafter"/>
</dbReference>
<gene>
    <name evidence="5" type="ORF">EJN92_06885</name>
</gene>
<evidence type="ECO:0000256" key="1">
    <source>
        <dbReference type="ARBA" id="ARBA00022729"/>
    </source>
</evidence>
<reference evidence="5 6" key="1">
    <citation type="journal article" date="2011" name="Int. J. Syst. Evol. Microbiol.">
        <title>Description of Undibacterium oligocarboniphilum sp. nov., isolated from purified water, and Undibacterium pigrum strain CCUG 49012 as the type strain of Undibacterium parvum sp. nov., and emended descriptions of the genus Undibacterium and the species Undibacterium pigrum.</title>
        <authorList>
            <person name="Eder W."/>
            <person name="Wanner G."/>
            <person name="Ludwig W."/>
            <person name="Busse H.J."/>
            <person name="Ziemke-Kageler F."/>
            <person name="Lang E."/>
        </authorList>
    </citation>
    <scope>NUCLEOTIDE SEQUENCE [LARGE SCALE GENOMIC DNA]</scope>
    <source>
        <strain evidence="5 6">DSM 23061</strain>
    </source>
</reference>
<keyword evidence="2" id="KW-0378">Hydrolase</keyword>
<accession>A0A3Q9BPS4</accession>
<dbReference type="KEGG" id="upv:EJN92_06885"/>
<keyword evidence="2" id="KW-0547">Nucleotide-binding</keyword>
<dbReference type="InterPro" id="IPR004843">
    <property type="entry name" value="Calcineurin-like_PHP"/>
</dbReference>